<organism evidence="2">
    <name type="scientific">marine sediment metagenome</name>
    <dbReference type="NCBI Taxonomy" id="412755"/>
    <lineage>
        <taxon>unclassified sequences</taxon>
        <taxon>metagenomes</taxon>
        <taxon>ecological metagenomes</taxon>
    </lineage>
</organism>
<reference evidence="2" key="1">
    <citation type="journal article" date="2014" name="Front. Microbiol.">
        <title>High frequency of phylogenetically diverse reductive dehalogenase-homologous genes in deep subseafloor sedimentary metagenomes.</title>
        <authorList>
            <person name="Kawai M."/>
            <person name="Futagami T."/>
            <person name="Toyoda A."/>
            <person name="Takaki Y."/>
            <person name="Nishi S."/>
            <person name="Hori S."/>
            <person name="Arai W."/>
            <person name="Tsubouchi T."/>
            <person name="Morono Y."/>
            <person name="Uchiyama I."/>
            <person name="Ito T."/>
            <person name="Fujiyama A."/>
            <person name="Inagaki F."/>
            <person name="Takami H."/>
        </authorList>
    </citation>
    <scope>NUCLEOTIDE SEQUENCE</scope>
    <source>
        <strain evidence="2">Expedition CK06-06</strain>
    </source>
</reference>
<proteinExistence type="predicted"/>
<feature type="coiled-coil region" evidence="1">
    <location>
        <begin position="9"/>
        <end position="36"/>
    </location>
</feature>
<name>X1G5J7_9ZZZZ</name>
<comment type="caution">
    <text evidence="2">The sequence shown here is derived from an EMBL/GenBank/DDBJ whole genome shotgun (WGS) entry which is preliminary data.</text>
</comment>
<keyword evidence="1" id="KW-0175">Coiled coil</keyword>
<evidence type="ECO:0000256" key="1">
    <source>
        <dbReference type="SAM" id="Coils"/>
    </source>
</evidence>
<dbReference type="AlphaFoldDB" id="X1G5J7"/>
<gene>
    <name evidence="2" type="ORF">S03H2_36089</name>
</gene>
<dbReference type="EMBL" id="BARU01022127">
    <property type="protein sequence ID" value="GAH53196.1"/>
    <property type="molecule type" value="Genomic_DNA"/>
</dbReference>
<evidence type="ECO:0008006" key="3">
    <source>
        <dbReference type="Google" id="ProtNLM"/>
    </source>
</evidence>
<protein>
    <recommendedName>
        <fullName evidence="3">MCE family protein</fullName>
    </recommendedName>
</protein>
<sequence>NFEKSSRGLAEATSSLEELSGNLKSIAARLESEEGTFGMLLRDRSLYDDLKKTTADLDSLVIDIKRNPKKYIHLEIF</sequence>
<evidence type="ECO:0000313" key="2">
    <source>
        <dbReference type="EMBL" id="GAH53196.1"/>
    </source>
</evidence>
<accession>X1G5J7</accession>
<feature type="non-terminal residue" evidence="2">
    <location>
        <position position="1"/>
    </location>
</feature>